<dbReference type="PANTHER" id="PTHR42872">
    <property type="entry name" value="PROTEIN-GLUTAMATE METHYLESTERASE/PROTEIN-GLUTAMINE GLUTAMINASE"/>
    <property type="match status" value="1"/>
</dbReference>
<gene>
    <name evidence="6" type="ORF">ACFQU8_00990</name>
</gene>
<dbReference type="EMBL" id="JBHTGR010000001">
    <property type="protein sequence ID" value="MFC7745816.1"/>
    <property type="molecule type" value="Genomic_DNA"/>
</dbReference>
<keyword evidence="4" id="KW-0145">Chemotaxis</keyword>
<name>A0ABW2UPX1_9BACI</name>
<dbReference type="InterPro" id="IPR035909">
    <property type="entry name" value="CheB_C"/>
</dbReference>
<evidence type="ECO:0000256" key="3">
    <source>
        <dbReference type="ARBA" id="ARBA00048267"/>
    </source>
</evidence>
<organism evidence="6 7">
    <name type="scientific">Lentibacillus kimchii</name>
    <dbReference type="NCBI Taxonomy" id="1542911"/>
    <lineage>
        <taxon>Bacteria</taxon>
        <taxon>Bacillati</taxon>
        <taxon>Bacillota</taxon>
        <taxon>Bacilli</taxon>
        <taxon>Bacillales</taxon>
        <taxon>Bacillaceae</taxon>
        <taxon>Lentibacillus</taxon>
    </lineage>
</organism>
<protein>
    <recommendedName>
        <fullName evidence="2">protein-glutamate methylesterase</fullName>
        <ecNumber evidence="2">3.1.1.61</ecNumber>
    </recommendedName>
</protein>
<dbReference type="InterPro" id="IPR000673">
    <property type="entry name" value="Sig_transdc_resp-reg_Me-estase"/>
</dbReference>
<dbReference type="Gene3D" id="3.40.50.180">
    <property type="entry name" value="Methylesterase CheB, C-terminal domain"/>
    <property type="match status" value="1"/>
</dbReference>
<evidence type="ECO:0000259" key="5">
    <source>
        <dbReference type="PROSITE" id="PS50122"/>
    </source>
</evidence>
<evidence type="ECO:0000256" key="2">
    <source>
        <dbReference type="ARBA" id="ARBA00039140"/>
    </source>
</evidence>
<dbReference type="PROSITE" id="PS50122">
    <property type="entry name" value="CHEB"/>
    <property type="match status" value="1"/>
</dbReference>
<keyword evidence="1 4" id="KW-0378">Hydrolase</keyword>
<feature type="active site" evidence="4">
    <location>
        <position position="136"/>
    </location>
</feature>
<dbReference type="Pfam" id="PF01339">
    <property type="entry name" value="CheB_methylest"/>
    <property type="match status" value="1"/>
</dbReference>
<proteinExistence type="predicted"/>
<evidence type="ECO:0000256" key="1">
    <source>
        <dbReference type="ARBA" id="ARBA00022801"/>
    </source>
</evidence>
<feature type="active site" evidence="4">
    <location>
        <position position="13"/>
    </location>
</feature>
<dbReference type="PANTHER" id="PTHR42872:SF6">
    <property type="entry name" value="PROTEIN-GLUTAMATE METHYLESTERASE_PROTEIN-GLUTAMINE GLUTAMINASE"/>
    <property type="match status" value="1"/>
</dbReference>
<sequence length="197" mass="21324">MRQFNTIAGIGASTGGPKALECVLAELPGDFAAPVLIAQHMPPGFTASLAARFDQTVAIRVKEATQREIIEPATAYIAPGDYHMTVKQSGTDYSIELTRDAKRHGQRPSVDVLFESLARLQHVRKMCAVLTGMGRDGSEGIKALKMQDQQAVIVAESELTSVVYGMPKAAMDTRLVTYSVPIQQIGGLIHHLARPRL</sequence>
<evidence type="ECO:0000313" key="7">
    <source>
        <dbReference type="Proteomes" id="UP001596620"/>
    </source>
</evidence>
<dbReference type="SUPFAM" id="SSF52738">
    <property type="entry name" value="Methylesterase CheB, C-terminal domain"/>
    <property type="match status" value="1"/>
</dbReference>
<dbReference type="Proteomes" id="UP001596620">
    <property type="component" value="Unassembled WGS sequence"/>
</dbReference>
<feature type="domain" description="CheB-type methylesterase" evidence="5">
    <location>
        <begin position="1"/>
        <end position="189"/>
    </location>
</feature>
<comment type="caution">
    <text evidence="6">The sequence shown here is derived from an EMBL/GenBank/DDBJ whole genome shotgun (WGS) entry which is preliminary data.</text>
</comment>
<dbReference type="EC" id="3.1.1.61" evidence="2"/>
<feature type="active site" evidence="4">
    <location>
        <position position="40"/>
    </location>
</feature>
<keyword evidence="7" id="KW-1185">Reference proteome</keyword>
<comment type="catalytic activity">
    <reaction evidence="3">
        <text>[protein]-L-glutamate 5-O-methyl ester + H2O = L-glutamyl-[protein] + methanol + H(+)</text>
        <dbReference type="Rhea" id="RHEA:23236"/>
        <dbReference type="Rhea" id="RHEA-COMP:10208"/>
        <dbReference type="Rhea" id="RHEA-COMP:10311"/>
        <dbReference type="ChEBI" id="CHEBI:15377"/>
        <dbReference type="ChEBI" id="CHEBI:15378"/>
        <dbReference type="ChEBI" id="CHEBI:17790"/>
        <dbReference type="ChEBI" id="CHEBI:29973"/>
        <dbReference type="ChEBI" id="CHEBI:82795"/>
        <dbReference type="EC" id="3.1.1.61"/>
    </reaction>
</comment>
<reference evidence="7" key="1">
    <citation type="journal article" date="2019" name="Int. J. Syst. Evol. Microbiol.">
        <title>The Global Catalogue of Microorganisms (GCM) 10K type strain sequencing project: providing services to taxonomists for standard genome sequencing and annotation.</title>
        <authorList>
            <consortium name="The Broad Institute Genomics Platform"/>
            <consortium name="The Broad Institute Genome Sequencing Center for Infectious Disease"/>
            <person name="Wu L."/>
            <person name="Ma J."/>
        </authorList>
    </citation>
    <scope>NUCLEOTIDE SEQUENCE [LARGE SCALE GENOMIC DNA]</scope>
    <source>
        <strain evidence="7">JCM 30234</strain>
    </source>
</reference>
<evidence type="ECO:0000313" key="6">
    <source>
        <dbReference type="EMBL" id="MFC7745816.1"/>
    </source>
</evidence>
<dbReference type="CDD" id="cd16432">
    <property type="entry name" value="CheB_Rec"/>
    <property type="match status" value="1"/>
</dbReference>
<accession>A0ABW2UPX1</accession>
<dbReference type="RefSeq" id="WP_382357286.1">
    <property type="nucleotide sequence ID" value="NZ_JBHTGR010000001.1"/>
</dbReference>
<evidence type="ECO:0000256" key="4">
    <source>
        <dbReference type="PROSITE-ProRule" id="PRU00050"/>
    </source>
</evidence>